<gene>
    <name evidence="2" type="ORF">UFOPK3564_01168</name>
</gene>
<organism evidence="2">
    <name type="scientific">freshwater metagenome</name>
    <dbReference type="NCBI Taxonomy" id="449393"/>
    <lineage>
        <taxon>unclassified sequences</taxon>
        <taxon>metagenomes</taxon>
        <taxon>ecological metagenomes</taxon>
    </lineage>
</organism>
<dbReference type="EMBL" id="CAFBMK010000052">
    <property type="protein sequence ID" value="CAB4910051.1"/>
    <property type="molecule type" value="Genomic_DNA"/>
</dbReference>
<sequence>MSFRGRLADVAIVGVGSTQQARRLGTTSLHASLEAAKAALADAGLTKDDVDGIAARWPGPGGTVFQPGSADWAGLLGIHVDWIGDSYPQGVPAVLDAAAAISAGLCETVLITGGQAGVMEAEAGKVAKYTRPANEFVEPYGSFTSTQFALVAQRYLHRFPEARGAMAEVAATIRNTGSANPEAVMHGRGPYTAQDVLDAPKVVDPFTRLDLCLANEGAAALVLTTVERARACRAAPVVVLGGGMEWMRQQYVDPPRYEEVRTVGAKAARRAFSMCGLGPEDVDAFQLYDVNSYEVLRQFEAVGLCGEGEAGELVRERGIGVDGGLPTCTDGGVLSFSHIGWGAPTLKIIEGVRQIRGEAGHRQVEGAEVVLAAGAGAGAQYHNVVLLGPDR</sequence>
<dbReference type="InterPro" id="IPR002155">
    <property type="entry name" value="Thiolase"/>
</dbReference>
<dbReference type="PANTHER" id="PTHR42870">
    <property type="entry name" value="ACETYL-COA C-ACETYLTRANSFERASE"/>
    <property type="match status" value="1"/>
</dbReference>
<protein>
    <submittedName>
        <fullName evidence="2">Unannotated protein</fullName>
    </submittedName>
</protein>
<dbReference type="InterPro" id="IPR055140">
    <property type="entry name" value="Thiolase_C_2"/>
</dbReference>
<dbReference type="CDD" id="cd00829">
    <property type="entry name" value="SCP-x_thiolase"/>
    <property type="match status" value="1"/>
</dbReference>
<dbReference type="AlphaFoldDB" id="A0A6J7GNZ4"/>
<dbReference type="InterPro" id="IPR016039">
    <property type="entry name" value="Thiolase-like"/>
</dbReference>
<feature type="domain" description="Thiolase C-terminal" evidence="1">
    <location>
        <begin position="264"/>
        <end position="388"/>
    </location>
</feature>
<dbReference type="GO" id="GO:0016747">
    <property type="term" value="F:acyltransferase activity, transferring groups other than amino-acyl groups"/>
    <property type="evidence" value="ECO:0007669"/>
    <property type="project" value="InterPro"/>
</dbReference>
<evidence type="ECO:0000313" key="2">
    <source>
        <dbReference type="EMBL" id="CAB4910051.1"/>
    </source>
</evidence>
<name>A0A6J7GNZ4_9ZZZZ</name>
<reference evidence="2" key="1">
    <citation type="submission" date="2020-05" db="EMBL/GenBank/DDBJ databases">
        <authorList>
            <person name="Chiriac C."/>
            <person name="Salcher M."/>
            <person name="Ghai R."/>
            <person name="Kavagutti S V."/>
        </authorList>
    </citation>
    <scope>NUCLEOTIDE SEQUENCE</scope>
</reference>
<accession>A0A6J7GNZ4</accession>
<dbReference type="PIRSF" id="PIRSF000429">
    <property type="entry name" value="Ac-CoA_Ac_transf"/>
    <property type="match status" value="1"/>
</dbReference>
<dbReference type="SUPFAM" id="SSF53901">
    <property type="entry name" value="Thiolase-like"/>
    <property type="match status" value="1"/>
</dbReference>
<proteinExistence type="predicted"/>
<dbReference type="Pfam" id="PF22691">
    <property type="entry name" value="Thiolase_C_1"/>
    <property type="match status" value="1"/>
</dbReference>
<evidence type="ECO:0000259" key="1">
    <source>
        <dbReference type="Pfam" id="PF22691"/>
    </source>
</evidence>
<dbReference type="Gene3D" id="3.40.47.10">
    <property type="match status" value="1"/>
</dbReference>
<dbReference type="PANTHER" id="PTHR42870:SF1">
    <property type="entry name" value="NON-SPECIFIC LIPID-TRANSFER PROTEIN-LIKE 2"/>
    <property type="match status" value="1"/>
</dbReference>